<evidence type="ECO:0000256" key="2">
    <source>
        <dbReference type="ARBA" id="ARBA00022475"/>
    </source>
</evidence>
<dbReference type="Pfam" id="PF13853">
    <property type="entry name" value="7tm_4"/>
    <property type="match status" value="1"/>
</dbReference>
<dbReference type="GeneTree" id="ENSGT01150000286988"/>
<evidence type="ECO:0000313" key="13">
    <source>
        <dbReference type="Ensembl" id="ENSACAP00000028753.1"/>
    </source>
</evidence>
<keyword evidence="6 10" id="KW-0297">G-protein coupled receptor</keyword>
<evidence type="ECO:0000256" key="6">
    <source>
        <dbReference type="ARBA" id="ARBA00023040"/>
    </source>
</evidence>
<feature type="transmembrane region" description="Helical" evidence="11">
    <location>
        <begin position="241"/>
        <end position="259"/>
    </location>
</feature>
<feature type="transmembrane region" description="Helical" evidence="11">
    <location>
        <begin position="26"/>
        <end position="49"/>
    </location>
</feature>
<dbReference type="PRINTS" id="PR00237">
    <property type="entry name" value="GPCRRHODOPSN"/>
</dbReference>
<evidence type="ECO:0000256" key="1">
    <source>
        <dbReference type="ARBA" id="ARBA00004651"/>
    </source>
</evidence>
<accession>A0A803T0L3</accession>
<keyword evidence="3 10" id="KW-0812">Transmembrane</keyword>
<dbReference type="PROSITE" id="PS00237">
    <property type="entry name" value="G_PROTEIN_RECEP_F1_1"/>
    <property type="match status" value="1"/>
</dbReference>
<dbReference type="FunFam" id="1.20.1070.10:FF:000015">
    <property type="entry name" value="Olfactory receptor"/>
    <property type="match status" value="1"/>
</dbReference>
<dbReference type="GO" id="GO:0005549">
    <property type="term" value="F:odorant binding"/>
    <property type="evidence" value="ECO:0000318"/>
    <property type="project" value="GO_Central"/>
</dbReference>
<dbReference type="Ensembl" id="ENSACAT00000055094.1">
    <property type="protein sequence ID" value="ENSACAP00000028753.1"/>
    <property type="gene ID" value="ENSACAG00000040635.1"/>
</dbReference>
<keyword evidence="11" id="KW-0716">Sensory transduction</keyword>
<evidence type="ECO:0000256" key="8">
    <source>
        <dbReference type="ARBA" id="ARBA00023170"/>
    </source>
</evidence>
<feature type="transmembrane region" description="Helical" evidence="11">
    <location>
        <begin position="279"/>
        <end position="296"/>
    </location>
</feature>
<dbReference type="InterPro" id="IPR017452">
    <property type="entry name" value="GPCR_Rhodpsn_7TM"/>
</dbReference>
<dbReference type="InterPro" id="IPR000725">
    <property type="entry name" value="Olfact_rcpt"/>
</dbReference>
<dbReference type="PROSITE" id="PS50262">
    <property type="entry name" value="G_PROTEIN_RECEP_F1_2"/>
    <property type="match status" value="1"/>
</dbReference>
<name>A0A803T0L3_ANOCA</name>
<comment type="similarity">
    <text evidence="10">Belongs to the G-protein coupled receptor 1 family.</text>
</comment>
<feature type="transmembrane region" description="Helical" evidence="11">
    <location>
        <begin position="61"/>
        <end position="79"/>
    </location>
</feature>
<evidence type="ECO:0000313" key="14">
    <source>
        <dbReference type="Proteomes" id="UP000001646"/>
    </source>
</evidence>
<keyword evidence="8 10" id="KW-0675">Receptor</keyword>
<feature type="transmembrane region" description="Helical" evidence="11">
    <location>
        <begin position="197"/>
        <end position="221"/>
    </location>
</feature>
<comment type="subcellular location">
    <subcellularLocation>
        <location evidence="1 11">Cell membrane</location>
        <topology evidence="1 11">Multi-pass membrane protein</topology>
    </subcellularLocation>
</comment>
<evidence type="ECO:0000256" key="11">
    <source>
        <dbReference type="RuleBase" id="RU363047"/>
    </source>
</evidence>
<proteinExistence type="inferred from homology"/>
<feature type="transmembrane region" description="Helical" evidence="11">
    <location>
        <begin position="99"/>
        <end position="120"/>
    </location>
</feature>
<sequence length="313" mass="35431">MDKQNQTSIVTYFVLLRFSNYTAMQVFLFLVFFSVYGITLLGNFTIIIVIKCNNHLSTPMYFFLSHLAFLDICFSSVTVPKLLEILFVSQKISYNGCLIQMFCLCLTAGTETFLLSAMAYDRFVAICKPLYYVQIMNRAFCRQLVGGAWTIGTGYAMTNTLSVLKLVFCESNIISNFSCEFPSLLALSCTDTSLNAMILFITGGTVGVSSFFIIILSYSYIISTILKIHSAEAKRKTFSTCSSHLIVVILYYSLFYFSAFVRYLKPSSKSLSDLEKVASIQYLILTPLLNPLIYSLKNSKMKNCIWKKFVKCM</sequence>
<dbReference type="Gene3D" id="1.20.1070.10">
    <property type="entry name" value="Rhodopsin 7-helix transmembrane proteins"/>
    <property type="match status" value="1"/>
</dbReference>
<organism evidence="13 14">
    <name type="scientific">Anolis carolinensis</name>
    <name type="common">Green anole</name>
    <name type="synonym">American chameleon</name>
    <dbReference type="NCBI Taxonomy" id="28377"/>
    <lineage>
        <taxon>Eukaryota</taxon>
        <taxon>Metazoa</taxon>
        <taxon>Chordata</taxon>
        <taxon>Craniata</taxon>
        <taxon>Vertebrata</taxon>
        <taxon>Euteleostomi</taxon>
        <taxon>Lepidosauria</taxon>
        <taxon>Squamata</taxon>
        <taxon>Bifurcata</taxon>
        <taxon>Unidentata</taxon>
        <taxon>Episquamata</taxon>
        <taxon>Toxicofera</taxon>
        <taxon>Iguania</taxon>
        <taxon>Dactyloidae</taxon>
        <taxon>Anolis</taxon>
    </lineage>
</organism>
<keyword evidence="7 11" id="KW-0472">Membrane</keyword>
<reference evidence="13" key="2">
    <citation type="submission" date="2025-08" db="UniProtKB">
        <authorList>
            <consortium name="Ensembl"/>
        </authorList>
    </citation>
    <scope>IDENTIFICATION</scope>
</reference>
<keyword evidence="14" id="KW-1185">Reference proteome</keyword>
<dbReference type="SUPFAM" id="SSF81321">
    <property type="entry name" value="Family A G protein-coupled receptor-like"/>
    <property type="match status" value="1"/>
</dbReference>
<dbReference type="PANTHER" id="PTHR26452">
    <property type="entry name" value="OLFACTORY RECEPTOR"/>
    <property type="match status" value="1"/>
</dbReference>
<dbReference type="Proteomes" id="UP000001646">
    <property type="component" value="Unplaced"/>
</dbReference>
<dbReference type="GO" id="GO:0004984">
    <property type="term" value="F:olfactory receptor activity"/>
    <property type="evidence" value="ECO:0000318"/>
    <property type="project" value="GO_Central"/>
</dbReference>
<evidence type="ECO:0000256" key="7">
    <source>
        <dbReference type="ARBA" id="ARBA00023136"/>
    </source>
</evidence>
<feature type="domain" description="G-protein coupled receptors family 1 profile" evidence="12">
    <location>
        <begin position="42"/>
        <end position="294"/>
    </location>
</feature>
<keyword evidence="5 11" id="KW-1133">Transmembrane helix</keyword>
<evidence type="ECO:0000259" key="12">
    <source>
        <dbReference type="PROSITE" id="PS50262"/>
    </source>
</evidence>
<evidence type="ECO:0000256" key="3">
    <source>
        <dbReference type="ARBA" id="ARBA00022692"/>
    </source>
</evidence>
<reference evidence="13" key="1">
    <citation type="submission" date="2009-12" db="EMBL/GenBank/DDBJ databases">
        <title>The Genome Sequence of Anolis carolinensis (Green Anole Lizard).</title>
        <authorList>
            <consortium name="The Genome Sequencing Platform"/>
            <person name="Di Palma F."/>
            <person name="Alfoldi J."/>
            <person name="Heiman D."/>
            <person name="Young S."/>
            <person name="Grabherr M."/>
            <person name="Johnson J."/>
            <person name="Lander E.S."/>
            <person name="Lindblad-Toh K."/>
        </authorList>
    </citation>
    <scope>NUCLEOTIDE SEQUENCE [LARGE SCALE GENOMIC DNA]</scope>
    <source>
        <strain evidence="13">JBL SC #1</strain>
    </source>
</reference>
<evidence type="ECO:0000256" key="9">
    <source>
        <dbReference type="ARBA" id="ARBA00023224"/>
    </source>
</evidence>
<dbReference type="InterPro" id="IPR050516">
    <property type="entry name" value="Olfactory_GPCR"/>
</dbReference>
<evidence type="ECO:0000256" key="5">
    <source>
        <dbReference type="ARBA" id="ARBA00022989"/>
    </source>
</evidence>
<keyword evidence="2 11" id="KW-1003">Cell membrane</keyword>
<dbReference type="InterPro" id="IPR000276">
    <property type="entry name" value="GPCR_Rhodpsn"/>
</dbReference>
<keyword evidence="4 11" id="KW-0552">Olfaction</keyword>
<evidence type="ECO:0000256" key="4">
    <source>
        <dbReference type="ARBA" id="ARBA00022725"/>
    </source>
</evidence>
<dbReference type="AlphaFoldDB" id="A0A803T0L3"/>
<dbReference type="GO" id="GO:0004930">
    <property type="term" value="F:G protein-coupled receptor activity"/>
    <property type="evidence" value="ECO:0007669"/>
    <property type="project" value="UniProtKB-KW"/>
</dbReference>
<dbReference type="InParanoid" id="A0A803T0L3"/>
<dbReference type="PRINTS" id="PR00245">
    <property type="entry name" value="OLFACTORYR"/>
</dbReference>
<keyword evidence="9 10" id="KW-0807">Transducer</keyword>
<reference evidence="13" key="3">
    <citation type="submission" date="2025-09" db="UniProtKB">
        <authorList>
            <consortium name="Ensembl"/>
        </authorList>
    </citation>
    <scope>IDENTIFICATION</scope>
</reference>
<evidence type="ECO:0000256" key="10">
    <source>
        <dbReference type="RuleBase" id="RU000688"/>
    </source>
</evidence>
<protein>
    <recommendedName>
        <fullName evidence="11">Olfactory receptor</fullName>
    </recommendedName>
</protein>
<dbReference type="GO" id="GO:0005886">
    <property type="term" value="C:plasma membrane"/>
    <property type="evidence" value="ECO:0007669"/>
    <property type="project" value="UniProtKB-SubCell"/>
</dbReference>